<dbReference type="Proteomes" id="UP001589692">
    <property type="component" value="Unassembled WGS sequence"/>
</dbReference>
<comment type="similarity">
    <text evidence="2">Belongs to the bacterial solute-binding protein 5 family.</text>
</comment>
<evidence type="ECO:0000313" key="5">
    <source>
        <dbReference type="EMBL" id="MFB9952972.1"/>
    </source>
</evidence>
<dbReference type="CDD" id="cd08517">
    <property type="entry name" value="PBP2_NikA_DppA_OppA_like_13"/>
    <property type="match status" value="1"/>
</dbReference>
<protein>
    <submittedName>
        <fullName evidence="5">ABC transporter substrate-binding protein</fullName>
    </submittedName>
</protein>
<keyword evidence="6" id="KW-1185">Reference proteome</keyword>
<reference evidence="5 6" key="1">
    <citation type="submission" date="2024-09" db="EMBL/GenBank/DDBJ databases">
        <authorList>
            <person name="Sun Q."/>
            <person name="Mori K."/>
        </authorList>
    </citation>
    <scope>NUCLEOTIDE SEQUENCE [LARGE SCALE GENOMIC DNA]</scope>
    <source>
        <strain evidence="5 6">TBRC 4938</strain>
    </source>
</reference>
<dbReference type="SUPFAM" id="SSF53850">
    <property type="entry name" value="Periplasmic binding protein-like II"/>
    <property type="match status" value="1"/>
</dbReference>
<dbReference type="Gene3D" id="3.10.105.10">
    <property type="entry name" value="Dipeptide-binding Protein, Domain 3"/>
    <property type="match status" value="1"/>
</dbReference>
<dbReference type="InterPro" id="IPR039424">
    <property type="entry name" value="SBP_5"/>
</dbReference>
<dbReference type="PIRSF" id="PIRSF002741">
    <property type="entry name" value="MppA"/>
    <property type="match status" value="1"/>
</dbReference>
<comment type="caution">
    <text evidence="5">The sequence shown here is derived from an EMBL/GenBank/DDBJ whole genome shotgun (WGS) entry which is preliminary data.</text>
</comment>
<feature type="domain" description="Solute-binding protein family 5" evidence="4">
    <location>
        <begin position="82"/>
        <end position="434"/>
    </location>
</feature>
<evidence type="ECO:0000256" key="2">
    <source>
        <dbReference type="ARBA" id="ARBA00005695"/>
    </source>
</evidence>
<dbReference type="RefSeq" id="WP_377265770.1">
    <property type="nucleotide sequence ID" value="NZ_JBHMAA010000043.1"/>
</dbReference>
<dbReference type="InterPro" id="IPR006311">
    <property type="entry name" value="TAT_signal"/>
</dbReference>
<evidence type="ECO:0000259" key="4">
    <source>
        <dbReference type="Pfam" id="PF00496"/>
    </source>
</evidence>
<proteinExistence type="inferred from homology"/>
<comment type="subcellular location">
    <subcellularLocation>
        <location evidence="1">Periplasm</location>
    </subcellularLocation>
</comment>
<evidence type="ECO:0000256" key="1">
    <source>
        <dbReference type="ARBA" id="ARBA00004418"/>
    </source>
</evidence>
<organism evidence="5 6">
    <name type="scientific">Rhizobium puerariae</name>
    <dbReference type="NCBI Taxonomy" id="1585791"/>
    <lineage>
        <taxon>Bacteria</taxon>
        <taxon>Pseudomonadati</taxon>
        <taxon>Pseudomonadota</taxon>
        <taxon>Alphaproteobacteria</taxon>
        <taxon>Hyphomicrobiales</taxon>
        <taxon>Rhizobiaceae</taxon>
        <taxon>Rhizobium/Agrobacterium group</taxon>
        <taxon>Rhizobium</taxon>
    </lineage>
</organism>
<dbReference type="EMBL" id="JBHMAA010000043">
    <property type="protein sequence ID" value="MFB9952972.1"/>
    <property type="molecule type" value="Genomic_DNA"/>
</dbReference>
<keyword evidence="3" id="KW-0732">Signal</keyword>
<dbReference type="Gene3D" id="3.40.190.10">
    <property type="entry name" value="Periplasmic binding protein-like II"/>
    <property type="match status" value="1"/>
</dbReference>
<dbReference type="InterPro" id="IPR030678">
    <property type="entry name" value="Peptide/Ni-bd"/>
</dbReference>
<dbReference type="PROSITE" id="PS51318">
    <property type="entry name" value="TAT"/>
    <property type="match status" value="1"/>
</dbReference>
<evidence type="ECO:0000313" key="6">
    <source>
        <dbReference type="Proteomes" id="UP001589692"/>
    </source>
</evidence>
<dbReference type="InterPro" id="IPR000914">
    <property type="entry name" value="SBP_5_dom"/>
</dbReference>
<dbReference type="PANTHER" id="PTHR30290">
    <property type="entry name" value="PERIPLASMIC BINDING COMPONENT OF ABC TRANSPORTER"/>
    <property type="match status" value="1"/>
</dbReference>
<name>A0ABV6AT00_9HYPH</name>
<dbReference type="Pfam" id="PF00496">
    <property type="entry name" value="SBP_bac_5"/>
    <property type="match status" value="1"/>
</dbReference>
<evidence type="ECO:0000256" key="3">
    <source>
        <dbReference type="ARBA" id="ARBA00022729"/>
    </source>
</evidence>
<gene>
    <name evidence="5" type="ORF">ACFFP0_29390</name>
</gene>
<accession>A0ABV6AT00</accession>
<dbReference type="PANTHER" id="PTHR30290:SF38">
    <property type="entry name" value="D,D-DIPEPTIDE-BINDING PERIPLASMIC PROTEIN DDPA-RELATED"/>
    <property type="match status" value="1"/>
</dbReference>
<sequence>MTTEHLSITRRTLLGLIGATSLAGAFPVGARADEPVRGGTLIVNVGSEYPIIASVANTSGFAYYVSSKVNEGLLTYDFDLNPLPELATEWSISEDGLRYWFKLREGVKWHDGEDFDAEDVVFSIKSLKKNHPRGQRIFLPLREVNALGSHEVELLLDKPAPYLIYAFAGSGSPIVPAHLYEGTDVLTNPHNTAPVGTGPFKFGEWVRGSHIVFDRNPNYWQPSKPYLDSIIFRFITDPAAQIAALETGEVGLTISGVPPVELERLGKNPDLQIESRGYGYNNTISRLEFNLDNPHLAELKVRQAIAHAIDIKAIVELVYLGHATPIYGPVSPGLKRFYYPDLPRYEVDLEKAEALLDEAGFPRGADGWRFPAYVDPVQPAGPYRQTAELIVQGLNKIGIKATLRTQDFATYVKRVYTDRDFDIAVQSLSNLFDPVGGIQGLYWSKGYQPGVAFLNSAHYNSPEVDALLEAAAVETDFDKRYKLYVEFQKLVVRDLPALNLVAPDAYTISSVKVRNHTIGVEGFGNNGANIYIAK</sequence>